<protein>
    <submittedName>
        <fullName evidence="1">Acetyltransferase</fullName>
    </submittedName>
</protein>
<accession>A0AC61QQR4</accession>
<comment type="caution">
    <text evidence="1">The sequence shown here is derived from an EMBL/GenBank/DDBJ whole genome shotgun (WGS) entry which is preliminary data.</text>
</comment>
<proteinExistence type="predicted"/>
<reference evidence="1" key="1">
    <citation type="submission" date="2019-04" db="EMBL/GenBank/DDBJ databases">
        <title>Microbes associate with the intestines of laboratory mice.</title>
        <authorList>
            <person name="Navarre W."/>
            <person name="Wong E."/>
            <person name="Huang K."/>
            <person name="Tropini C."/>
            <person name="Ng K."/>
            <person name="Yu B."/>
        </authorList>
    </citation>
    <scope>NUCLEOTIDE SEQUENCE</scope>
    <source>
        <strain evidence="1">NM73_A23</strain>
    </source>
</reference>
<keyword evidence="2" id="KW-1185">Reference proteome</keyword>
<dbReference type="EMBL" id="SRZC01000009">
    <property type="protein sequence ID" value="TGX82472.1"/>
    <property type="molecule type" value="Genomic_DNA"/>
</dbReference>
<name>A0AC61QQR4_9BACT</name>
<gene>
    <name evidence="1" type="ORF">E5358_06795</name>
</gene>
<evidence type="ECO:0000313" key="1">
    <source>
        <dbReference type="EMBL" id="TGX82472.1"/>
    </source>
</evidence>
<sequence>MKEKVLYHIMFCCWYAVSKLPACIHYFNSLCLSALLFYVIRYRRKLVHRQMRDSFPEKSDKELWLLERRFYLHFCDILAESVMYFAISEEEIKRRMRFLNVESVRASARNGKNVGIYLGHYANWEWISSFSLWTKGTCIASQLYHPLENPVFDRLIAYTRQRFGSVNISVNESVRMMMKLKQQGKPILVGFIADQAPFWNNIHYWTPFLNHPETPIFTGAEKLMKKLDMDVYYLDVRQVKRGYYEAEFVLITDNSREQPEFAITERYTRMLEQTIIKAPFLWLWSHNRWKRTKEEWLKMYDPVSGKVIMG</sequence>
<dbReference type="Proteomes" id="UP000308886">
    <property type="component" value="Unassembled WGS sequence"/>
</dbReference>
<organism evidence="1 2">
    <name type="scientific">Palleniella muris</name>
    <dbReference type="NCBI Taxonomy" id="3038145"/>
    <lineage>
        <taxon>Bacteria</taxon>
        <taxon>Pseudomonadati</taxon>
        <taxon>Bacteroidota</taxon>
        <taxon>Bacteroidia</taxon>
        <taxon>Bacteroidales</taxon>
        <taxon>Prevotellaceae</taxon>
        <taxon>Palleniella</taxon>
    </lineage>
</organism>
<evidence type="ECO:0000313" key="2">
    <source>
        <dbReference type="Proteomes" id="UP000308886"/>
    </source>
</evidence>